<evidence type="ECO:0000313" key="1">
    <source>
        <dbReference type="EMBL" id="KER28611.1"/>
    </source>
</evidence>
<dbReference type="Proteomes" id="UP000054324">
    <property type="component" value="Unassembled WGS sequence"/>
</dbReference>
<accession>A0A074ZNC7</accession>
<gene>
    <name evidence="1" type="ORF">T265_04565</name>
</gene>
<name>A0A074ZNC7_OPIVI</name>
<dbReference type="GeneID" id="20318747"/>
<dbReference type="OrthoDB" id="247013at2759"/>
<dbReference type="KEGG" id="ovi:T265_04565"/>
<protein>
    <submittedName>
        <fullName evidence="1">Uncharacterized protein</fullName>
    </submittedName>
</protein>
<dbReference type="RefSeq" id="XP_009167604.1">
    <property type="nucleotide sequence ID" value="XM_009169340.1"/>
</dbReference>
<keyword evidence="2" id="KW-1185">Reference proteome</keyword>
<dbReference type="AlphaFoldDB" id="A0A074ZNC7"/>
<sequence>MTPLLLGPATCRDCCEIKKNRSAVASFRCLTAMPPEGSAMDGILPGWLDRGCREAEIEFEPWTLQSVNLRSNH</sequence>
<reference evidence="1 2" key="1">
    <citation type="submission" date="2013-11" db="EMBL/GenBank/DDBJ databases">
        <title>Opisthorchis viverrini - life in the bile duct.</title>
        <authorList>
            <person name="Young N.D."/>
            <person name="Nagarajan N."/>
            <person name="Lin S.J."/>
            <person name="Korhonen P.K."/>
            <person name="Jex A.R."/>
            <person name="Hall R.S."/>
            <person name="Safavi-Hemami H."/>
            <person name="Kaewkong W."/>
            <person name="Bertrand D."/>
            <person name="Gao S."/>
            <person name="Seet Q."/>
            <person name="Wongkham S."/>
            <person name="Teh B.T."/>
            <person name="Wongkham C."/>
            <person name="Intapan P.M."/>
            <person name="Maleewong W."/>
            <person name="Yang X."/>
            <person name="Hu M."/>
            <person name="Wang Z."/>
            <person name="Hofmann A."/>
            <person name="Sternberg P.W."/>
            <person name="Tan P."/>
            <person name="Wang J."/>
            <person name="Gasser R.B."/>
        </authorList>
    </citation>
    <scope>NUCLEOTIDE SEQUENCE [LARGE SCALE GENOMIC DNA]</scope>
</reference>
<dbReference type="CTD" id="20318747"/>
<proteinExistence type="predicted"/>
<evidence type="ECO:0000313" key="2">
    <source>
        <dbReference type="Proteomes" id="UP000054324"/>
    </source>
</evidence>
<dbReference type="EMBL" id="KL596695">
    <property type="protein sequence ID" value="KER28611.1"/>
    <property type="molecule type" value="Genomic_DNA"/>
</dbReference>
<organism evidence="1 2">
    <name type="scientific">Opisthorchis viverrini</name>
    <name type="common">Southeast Asian liver fluke</name>
    <dbReference type="NCBI Taxonomy" id="6198"/>
    <lineage>
        <taxon>Eukaryota</taxon>
        <taxon>Metazoa</taxon>
        <taxon>Spiralia</taxon>
        <taxon>Lophotrochozoa</taxon>
        <taxon>Platyhelminthes</taxon>
        <taxon>Trematoda</taxon>
        <taxon>Digenea</taxon>
        <taxon>Opisthorchiida</taxon>
        <taxon>Opisthorchiata</taxon>
        <taxon>Opisthorchiidae</taxon>
        <taxon>Opisthorchis</taxon>
    </lineage>
</organism>